<name>A0A854CRX3_XANOO</name>
<sequence>MANAILRYGVERLAKTIAALYGEIAGARDREMFCAYTMLRLSHSGLTVARNILIGASSHDADDT</sequence>
<dbReference type="EMBL" id="JXEA01000009">
    <property type="protein sequence ID" value="OLG94834.1"/>
    <property type="molecule type" value="Genomic_DNA"/>
</dbReference>
<comment type="caution">
    <text evidence="1">The sequence shown here is derived from an EMBL/GenBank/DDBJ whole genome shotgun (WGS) entry which is preliminary data.</text>
</comment>
<reference evidence="1" key="1">
    <citation type="submission" date="2015-01" db="EMBL/GenBank/DDBJ databases">
        <title>Population genomics of rice bacterial leaf blight strains from India.</title>
        <authorList>
            <person name="Midha S."/>
            <person name="Anil M.G."/>
            <person name="Mishra D."/>
            <person name="Brahma K."/>
            <person name="Laha G.S."/>
            <person name="Sundaram R.M."/>
            <person name="Sonti R.V."/>
            <person name="Patil P.B."/>
        </authorList>
    </citation>
    <scope>NUCLEOTIDE SEQUENCE</scope>
    <source>
        <strain evidence="1">BXO512</strain>
    </source>
</reference>
<proteinExistence type="predicted"/>
<organism evidence="1">
    <name type="scientific">Xanthomonas oryzae pv. oryzae</name>
    <dbReference type="NCBI Taxonomy" id="64187"/>
    <lineage>
        <taxon>Bacteria</taxon>
        <taxon>Pseudomonadati</taxon>
        <taxon>Pseudomonadota</taxon>
        <taxon>Gammaproteobacteria</taxon>
        <taxon>Lysobacterales</taxon>
        <taxon>Lysobacteraceae</taxon>
        <taxon>Xanthomonas</taxon>
    </lineage>
</organism>
<accession>A0A854CRX3</accession>
<gene>
    <name evidence="1" type="ORF">BXO512_00940</name>
</gene>
<evidence type="ECO:0000313" key="1">
    <source>
        <dbReference type="EMBL" id="OLG94834.1"/>
    </source>
</evidence>
<protein>
    <submittedName>
        <fullName evidence="1">Uncharacterized protein</fullName>
    </submittedName>
</protein>
<dbReference type="RefSeq" id="WP_027703413.1">
    <property type="nucleotide sequence ID" value="NZ_CP013676.1"/>
</dbReference>
<dbReference type="AlphaFoldDB" id="A0A854CRX3"/>